<organism evidence="2 3">
    <name type="scientific">Levilactobacillus brevis</name>
    <name type="common">Lactobacillus brevis</name>
    <dbReference type="NCBI Taxonomy" id="1580"/>
    <lineage>
        <taxon>Bacteria</taxon>
        <taxon>Bacillati</taxon>
        <taxon>Bacillota</taxon>
        <taxon>Bacilli</taxon>
        <taxon>Lactobacillales</taxon>
        <taxon>Lactobacillaceae</taxon>
        <taxon>Levilactobacillus</taxon>
    </lineage>
</organism>
<dbReference type="GO" id="GO:0003677">
    <property type="term" value="F:DNA binding"/>
    <property type="evidence" value="ECO:0007669"/>
    <property type="project" value="UniProtKB-KW"/>
</dbReference>
<reference evidence="2" key="1">
    <citation type="submission" date="2020-12" db="EMBL/GenBank/DDBJ databases">
        <authorList>
            <person name="Mcmullen J.G."/>
        </authorList>
    </citation>
    <scope>NUCLEOTIDE SEQUENCE</scope>
    <source>
        <strain evidence="2">Dm-2019-70</strain>
    </source>
</reference>
<dbReference type="SUPFAM" id="SSF47413">
    <property type="entry name" value="lambda repressor-like DNA-binding domains"/>
    <property type="match status" value="1"/>
</dbReference>
<evidence type="ECO:0000313" key="2">
    <source>
        <dbReference type="EMBL" id="MBS1009945.1"/>
    </source>
</evidence>
<dbReference type="AlphaFoldDB" id="A0A1W6NK98"/>
<dbReference type="EMBL" id="JAERKF010000003">
    <property type="protein sequence ID" value="MBS1009945.1"/>
    <property type="molecule type" value="Genomic_DNA"/>
</dbReference>
<dbReference type="Gene3D" id="1.10.260.40">
    <property type="entry name" value="lambda repressor-like DNA-binding domains"/>
    <property type="match status" value="1"/>
</dbReference>
<evidence type="ECO:0000256" key="1">
    <source>
        <dbReference type="ARBA" id="ARBA00023125"/>
    </source>
</evidence>
<dbReference type="GO" id="GO:0003700">
    <property type="term" value="F:DNA-binding transcription factor activity"/>
    <property type="evidence" value="ECO:0007669"/>
    <property type="project" value="TreeGrafter"/>
</dbReference>
<sequence length="110" mass="12538">MNFIIGENIRVLRKQLGLSQEKLAEYSHLSTNFISRLEHTNHQNISIQKLDQIAHALNTSISQLLTGDNSKNQASELPPNVNYLIKRLESMDAEKANRIAKHFSDILDEI</sequence>
<dbReference type="CDD" id="cd00093">
    <property type="entry name" value="HTH_XRE"/>
    <property type="match status" value="1"/>
</dbReference>
<dbReference type="SMART" id="SM00530">
    <property type="entry name" value="HTH_XRE"/>
    <property type="match status" value="1"/>
</dbReference>
<gene>
    <name evidence="2" type="ORF">JK167_03725</name>
</gene>
<accession>A0A1W6NK98</accession>
<evidence type="ECO:0000313" key="3">
    <source>
        <dbReference type="Proteomes" id="UP000676478"/>
    </source>
</evidence>
<dbReference type="OrthoDB" id="9814553at2"/>
<proteinExistence type="predicted"/>
<dbReference type="PROSITE" id="PS50943">
    <property type="entry name" value="HTH_CROC1"/>
    <property type="match status" value="1"/>
</dbReference>
<dbReference type="PANTHER" id="PTHR46797:SF1">
    <property type="entry name" value="METHYLPHOSPHONATE SYNTHASE"/>
    <property type="match status" value="1"/>
</dbReference>
<dbReference type="InterPro" id="IPR010982">
    <property type="entry name" value="Lambda_DNA-bd_dom_sf"/>
</dbReference>
<comment type="caution">
    <text evidence="2">The sequence shown here is derived from an EMBL/GenBank/DDBJ whole genome shotgun (WGS) entry which is preliminary data.</text>
</comment>
<dbReference type="PANTHER" id="PTHR46797">
    <property type="entry name" value="HTH-TYPE TRANSCRIPTIONAL REGULATOR"/>
    <property type="match status" value="1"/>
</dbReference>
<keyword evidence="1" id="KW-0238">DNA-binding</keyword>
<dbReference type="Proteomes" id="UP000676478">
    <property type="component" value="Unassembled WGS sequence"/>
</dbReference>
<dbReference type="GO" id="GO:0005829">
    <property type="term" value="C:cytosol"/>
    <property type="evidence" value="ECO:0007669"/>
    <property type="project" value="TreeGrafter"/>
</dbReference>
<reference evidence="2" key="2">
    <citation type="submission" date="2022-09" db="EMBL/GenBank/DDBJ databases">
        <title>Genome-inferred correspondence between phylogeny and metabolic traits in the wild Drosophila gut microbiome.</title>
        <authorList>
            <person name="Bueno E."/>
            <person name="Blow F."/>
            <person name="Douglas A.E."/>
        </authorList>
    </citation>
    <scope>NUCLEOTIDE SEQUENCE</scope>
    <source>
        <strain evidence="2">Dm-2019-70</strain>
    </source>
</reference>
<dbReference type="InterPro" id="IPR001387">
    <property type="entry name" value="Cro/C1-type_HTH"/>
</dbReference>
<name>A0A1W6NK98_LEVBR</name>
<protein>
    <submittedName>
        <fullName evidence="2">Helix-turn-helix transcriptional regulator</fullName>
    </submittedName>
</protein>
<dbReference type="Pfam" id="PF01381">
    <property type="entry name" value="HTH_3"/>
    <property type="match status" value="1"/>
</dbReference>
<dbReference type="InterPro" id="IPR050807">
    <property type="entry name" value="TransReg_Diox_bact_type"/>
</dbReference>